<reference evidence="2 3" key="1">
    <citation type="submission" date="2016-01" db="EMBL/GenBank/DDBJ databases">
        <title>Genome sequencing of Roseivirga spongicola UST030701-084.</title>
        <authorList>
            <person name="Selvaratnam C."/>
            <person name="Thevarajoo S."/>
            <person name="Goh K.M."/>
            <person name="Ee R."/>
            <person name="Chan K.-G."/>
            <person name="Chong C.S."/>
        </authorList>
    </citation>
    <scope>NUCLEOTIDE SEQUENCE [LARGE SCALE GENOMIC DNA]</scope>
    <source>
        <strain evidence="2 3">UST030701-084</strain>
    </source>
</reference>
<accession>A0A150XIA8</accession>
<dbReference type="InterPro" id="IPR047785">
    <property type="entry name" value="tRNA_MNMC2"/>
</dbReference>
<proteinExistence type="predicted"/>
<dbReference type="PANTHER" id="PTHR39963:SF1">
    <property type="entry name" value="MNMC-LIKE METHYLTRANSFERASE DOMAIN-CONTAINING PROTEIN"/>
    <property type="match status" value="1"/>
</dbReference>
<dbReference type="Pfam" id="PF05430">
    <property type="entry name" value="Methyltransf_30"/>
    <property type="match status" value="1"/>
</dbReference>
<dbReference type="RefSeq" id="WP_068218268.1">
    <property type="nucleotide sequence ID" value="NZ_LRPC01000001.1"/>
</dbReference>
<dbReference type="GO" id="GO:0016645">
    <property type="term" value="F:oxidoreductase activity, acting on the CH-NH group of donors"/>
    <property type="evidence" value="ECO:0007669"/>
    <property type="project" value="InterPro"/>
</dbReference>
<dbReference type="AlphaFoldDB" id="A0A150XIA8"/>
<dbReference type="STRING" id="333140.AWW68_06730"/>
<organism evidence="2 3">
    <name type="scientific">Roseivirga spongicola</name>
    <dbReference type="NCBI Taxonomy" id="333140"/>
    <lineage>
        <taxon>Bacteria</taxon>
        <taxon>Pseudomonadati</taxon>
        <taxon>Bacteroidota</taxon>
        <taxon>Cytophagia</taxon>
        <taxon>Cytophagales</taxon>
        <taxon>Roseivirgaceae</taxon>
        <taxon>Roseivirga</taxon>
    </lineage>
</organism>
<evidence type="ECO:0000313" key="2">
    <source>
        <dbReference type="EMBL" id="KYG78457.1"/>
    </source>
</evidence>
<dbReference type="Gene3D" id="3.40.50.150">
    <property type="entry name" value="Vaccinia Virus protein VP39"/>
    <property type="match status" value="1"/>
</dbReference>
<dbReference type="Proteomes" id="UP000075606">
    <property type="component" value="Unassembled WGS sequence"/>
</dbReference>
<dbReference type="InterPro" id="IPR029063">
    <property type="entry name" value="SAM-dependent_MTases_sf"/>
</dbReference>
<sequence>MEENSIRLITTSDGSHSLYNPQLKETYHSTHGALTESLHVFIKEGLELLVQEGCKQISILEVGFGTGLNALLVWDFALKHSDVQIHYETLEPFPLDQQLYQLLNYTTLFESHVSAEQFQSLHTAAWAEPQSLNENFTFVKHKTSLKDFRSEYKFNLVFYDAFAPSKQAEMWDVEALGCTYSMMDEKAVLVTYCAQGQFKRNLAGLGLQVETIDGPPGKKEMVRARK</sequence>
<dbReference type="PANTHER" id="PTHR39963">
    <property type="entry name" value="SLL0983 PROTEIN"/>
    <property type="match status" value="1"/>
</dbReference>
<dbReference type="GO" id="GO:0004808">
    <property type="term" value="F:tRNA (5-methylaminomethyl-2-thiouridylate)(34)-methyltransferase activity"/>
    <property type="evidence" value="ECO:0007669"/>
    <property type="project" value="InterPro"/>
</dbReference>
<gene>
    <name evidence="2" type="ORF">AWW68_06730</name>
</gene>
<evidence type="ECO:0000259" key="1">
    <source>
        <dbReference type="Pfam" id="PF05430"/>
    </source>
</evidence>
<comment type="caution">
    <text evidence="2">The sequence shown here is derived from an EMBL/GenBank/DDBJ whole genome shotgun (WGS) entry which is preliminary data.</text>
</comment>
<name>A0A150XIA8_9BACT</name>
<feature type="domain" description="MnmC-like methyltransferase" evidence="1">
    <location>
        <begin position="141"/>
        <end position="226"/>
    </location>
</feature>
<protein>
    <recommendedName>
        <fullName evidence="1">MnmC-like methyltransferase domain-containing protein</fullName>
    </recommendedName>
</protein>
<keyword evidence="3" id="KW-1185">Reference proteome</keyword>
<dbReference type="NCBIfam" id="NF033855">
    <property type="entry name" value="tRNA_MNMC2"/>
    <property type="match status" value="1"/>
</dbReference>
<dbReference type="EMBL" id="LRPC01000001">
    <property type="protein sequence ID" value="KYG78457.1"/>
    <property type="molecule type" value="Genomic_DNA"/>
</dbReference>
<dbReference type="OrthoDB" id="9786494at2"/>
<dbReference type="InterPro" id="IPR008471">
    <property type="entry name" value="MnmC-like_methylTransf"/>
</dbReference>
<evidence type="ECO:0000313" key="3">
    <source>
        <dbReference type="Proteomes" id="UP000075606"/>
    </source>
</evidence>